<protein>
    <submittedName>
        <fullName evidence="6">DNA cytosine methyltransferase</fullName>
    </submittedName>
</protein>
<name>A0A373FAZ5_COMTE</name>
<reference evidence="6 7" key="1">
    <citation type="submission" date="2018-08" db="EMBL/GenBank/DDBJ databases">
        <title>Comamonas testosteroni strain SWCO2.</title>
        <authorList>
            <person name="Jiang N."/>
            <person name="Zhang X.Z."/>
        </authorList>
    </citation>
    <scope>NUCLEOTIDE SEQUENCE [LARGE SCALE GENOMIC DNA]</scope>
    <source>
        <strain evidence="6 7">SWCO2</strain>
    </source>
</reference>
<evidence type="ECO:0000313" key="6">
    <source>
        <dbReference type="EMBL" id="RGE41326.1"/>
    </source>
</evidence>
<feature type="active site" evidence="5">
    <location>
        <position position="266"/>
    </location>
</feature>
<evidence type="ECO:0000256" key="4">
    <source>
        <dbReference type="ARBA" id="ARBA00047422"/>
    </source>
</evidence>
<proteinExistence type="inferred from homology"/>
<gene>
    <name evidence="6" type="ORF">DZC30_18630</name>
</gene>
<keyword evidence="2 5" id="KW-0808">Transferase</keyword>
<evidence type="ECO:0000256" key="2">
    <source>
        <dbReference type="ARBA" id="ARBA00022679"/>
    </source>
</evidence>
<dbReference type="GO" id="GO:0009307">
    <property type="term" value="P:DNA restriction-modification system"/>
    <property type="evidence" value="ECO:0007669"/>
    <property type="project" value="UniProtKB-KW"/>
</dbReference>
<evidence type="ECO:0000313" key="7">
    <source>
        <dbReference type="Proteomes" id="UP000261948"/>
    </source>
</evidence>
<dbReference type="Proteomes" id="UP000261948">
    <property type="component" value="Unassembled WGS sequence"/>
</dbReference>
<accession>A0A373FAZ5</accession>
<dbReference type="InterPro" id="IPR029063">
    <property type="entry name" value="SAM-dependent_MTases_sf"/>
</dbReference>
<dbReference type="Pfam" id="PF00145">
    <property type="entry name" value="DNA_methylase"/>
    <property type="match status" value="1"/>
</dbReference>
<dbReference type="AlphaFoldDB" id="A0A373FAZ5"/>
<comment type="catalytic activity">
    <reaction evidence="4">
        <text>a 2'-deoxycytidine in DNA + S-adenosyl-L-methionine = a 5-methyl-2'-deoxycytidine in DNA + S-adenosyl-L-homocysteine + H(+)</text>
        <dbReference type="Rhea" id="RHEA:13681"/>
        <dbReference type="Rhea" id="RHEA-COMP:11369"/>
        <dbReference type="Rhea" id="RHEA-COMP:11370"/>
        <dbReference type="ChEBI" id="CHEBI:15378"/>
        <dbReference type="ChEBI" id="CHEBI:57856"/>
        <dbReference type="ChEBI" id="CHEBI:59789"/>
        <dbReference type="ChEBI" id="CHEBI:85452"/>
        <dbReference type="ChEBI" id="CHEBI:85454"/>
        <dbReference type="EC" id="2.1.1.37"/>
    </reaction>
</comment>
<evidence type="ECO:0000256" key="5">
    <source>
        <dbReference type="PROSITE-ProRule" id="PRU01016"/>
    </source>
</evidence>
<dbReference type="PROSITE" id="PS51679">
    <property type="entry name" value="SAM_MT_C5"/>
    <property type="match status" value="1"/>
</dbReference>
<dbReference type="GO" id="GO:0032259">
    <property type="term" value="P:methylation"/>
    <property type="evidence" value="ECO:0007669"/>
    <property type="project" value="UniProtKB-KW"/>
</dbReference>
<dbReference type="InterPro" id="IPR001525">
    <property type="entry name" value="C5_MeTfrase"/>
</dbReference>
<organism evidence="6 7">
    <name type="scientific">Comamonas testosteroni</name>
    <name type="common">Pseudomonas testosteroni</name>
    <dbReference type="NCBI Taxonomy" id="285"/>
    <lineage>
        <taxon>Bacteria</taxon>
        <taxon>Pseudomonadati</taxon>
        <taxon>Pseudomonadota</taxon>
        <taxon>Betaproteobacteria</taxon>
        <taxon>Burkholderiales</taxon>
        <taxon>Comamonadaceae</taxon>
        <taxon>Comamonas</taxon>
    </lineage>
</organism>
<sequence length="545" mass="59836">MRWPEKGKAWYNEISTLWVDCWLAQSFLYLTLSGHQPFRVRGLTPSLMESPMSKINAVSIRKLGSNRGCPRVWLQGRLPASAGFHPQTRFATIKDAERLRVTLRIDPFGDRIVSRKARDDAFEPVIDINSAEVLAMFAGLDHIRVLVRNGEITIESVESEKRTKERLERVQELMTSGAPITIGSLSHGGGVLSRAIHEGLARGGVNSTLDFALDIREDLLEHAGRVNPAWNDKTIHLAAPLQELAFDQEVMGALPHVTLLEAGLPCEASSVSGRAKNGTSCAEEHPLVGHLVVAFLAVVARINPAMICLENVPPYKSTASMHILRNQLRDFGYEVHETMVHSGEWGTLEHRSRLCMIAVTKGMSFTFDDLVVPHVGAPTLGEILDPVPMDDTSWSTMDYLFAKAERDAAEGKGFAMQILTEDATKLGTIGKGYSKNRSTEPKLQHPHNPKLLRLLTKNEHARAKGIPPAMAAGLSTTCAHELLGQSITPAPFKAVAELLAKTLLNMKNGSINDVVISKVEAEEDKQVTLLKPITGIQELAQAMLF</sequence>
<evidence type="ECO:0000256" key="3">
    <source>
        <dbReference type="ARBA" id="ARBA00022747"/>
    </source>
</evidence>
<dbReference type="EMBL" id="QURR01000029">
    <property type="protein sequence ID" value="RGE41326.1"/>
    <property type="molecule type" value="Genomic_DNA"/>
</dbReference>
<evidence type="ECO:0000256" key="1">
    <source>
        <dbReference type="ARBA" id="ARBA00022603"/>
    </source>
</evidence>
<keyword evidence="5" id="KW-0949">S-adenosyl-L-methionine</keyword>
<comment type="similarity">
    <text evidence="5">Belongs to the class I-like SAM-binding methyltransferase superfamily. C5-methyltransferase family.</text>
</comment>
<dbReference type="Gene3D" id="3.40.50.150">
    <property type="entry name" value="Vaccinia Virus protein VP39"/>
    <property type="match status" value="1"/>
</dbReference>
<comment type="caution">
    <text evidence="6">The sequence shown here is derived from an EMBL/GenBank/DDBJ whole genome shotgun (WGS) entry which is preliminary data.</text>
</comment>
<keyword evidence="7" id="KW-1185">Reference proteome</keyword>
<dbReference type="GO" id="GO:0003886">
    <property type="term" value="F:DNA (cytosine-5-)-methyltransferase activity"/>
    <property type="evidence" value="ECO:0007669"/>
    <property type="project" value="UniProtKB-EC"/>
</dbReference>
<dbReference type="OrthoDB" id="5288620at2"/>
<dbReference type="SUPFAM" id="SSF53335">
    <property type="entry name" value="S-adenosyl-L-methionine-dependent methyltransferases"/>
    <property type="match status" value="1"/>
</dbReference>
<keyword evidence="3" id="KW-0680">Restriction system</keyword>
<keyword evidence="1 5" id="KW-0489">Methyltransferase</keyword>